<protein>
    <submittedName>
        <fullName evidence="2">Uncharacterized protein</fullName>
    </submittedName>
</protein>
<dbReference type="Proteomes" id="UP001152622">
    <property type="component" value="Chromosome 15"/>
</dbReference>
<comment type="caution">
    <text evidence="2">The sequence shown here is derived from an EMBL/GenBank/DDBJ whole genome shotgun (WGS) entry which is preliminary data.</text>
</comment>
<evidence type="ECO:0000256" key="1">
    <source>
        <dbReference type="SAM" id="MobiDB-lite"/>
    </source>
</evidence>
<feature type="region of interest" description="Disordered" evidence="1">
    <location>
        <begin position="128"/>
        <end position="148"/>
    </location>
</feature>
<sequence length="235" mass="25791">MGSGGSRGKKVAPASVTEVNVYEAEKDSAECDQKDGGLFKPLKIQKLVDFNRSWSGTRPDCHSEGNDSEFSADDDDIEVQLDRVMAEYENRRFTSKKGSRKKSFERSNTYGFSNTSRAYSGGDCTSTPRFHSSEPPGRTRHLGNTGSIRASDKEHTTFSQAWKNAHYDPNAHGFQDTSAILGPSLELANASEEQCLAEETALVPGCCDAPGLTLPVILYNGSEEDLMETIEREFS</sequence>
<name>A0A9Q1IJ45_SYNKA</name>
<keyword evidence="3" id="KW-1185">Reference proteome</keyword>
<proteinExistence type="predicted"/>
<evidence type="ECO:0000313" key="3">
    <source>
        <dbReference type="Proteomes" id="UP001152622"/>
    </source>
</evidence>
<gene>
    <name evidence="2" type="ORF">SKAU_G00340080</name>
</gene>
<reference evidence="2" key="1">
    <citation type="journal article" date="2023" name="Science">
        <title>Genome structures resolve the early diversification of teleost fishes.</title>
        <authorList>
            <person name="Parey E."/>
            <person name="Louis A."/>
            <person name="Montfort J."/>
            <person name="Bouchez O."/>
            <person name="Roques C."/>
            <person name="Iampietro C."/>
            <person name="Lluch J."/>
            <person name="Castinel A."/>
            <person name="Donnadieu C."/>
            <person name="Desvignes T."/>
            <person name="Floi Bucao C."/>
            <person name="Jouanno E."/>
            <person name="Wen M."/>
            <person name="Mejri S."/>
            <person name="Dirks R."/>
            <person name="Jansen H."/>
            <person name="Henkel C."/>
            <person name="Chen W.J."/>
            <person name="Zahm M."/>
            <person name="Cabau C."/>
            <person name="Klopp C."/>
            <person name="Thompson A.W."/>
            <person name="Robinson-Rechavi M."/>
            <person name="Braasch I."/>
            <person name="Lecointre G."/>
            <person name="Bobe J."/>
            <person name="Postlethwait J.H."/>
            <person name="Berthelot C."/>
            <person name="Roest Crollius H."/>
            <person name="Guiguen Y."/>
        </authorList>
    </citation>
    <scope>NUCLEOTIDE SEQUENCE</scope>
    <source>
        <strain evidence="2">WJC10195</strain>
    </source>
</reference>
<organism evidence="2 3">
    <name type="scientific">Synaphobranchus kaupii</name>
    <name type="common">Kaup's arrowtooth eel</name>
    <dbReference type="NCBI Taxonomy" id="118154"/>
    <lineage>
        <taxon>Eukaryota</taxon>
        <taxon>Metazoa</taxon>
        <taxon>Chordata</taxon>
        <taxon>Craniata</taxon>
        <taxon>Vertebrata</taxon>
        <taxon>Euteleostomi</taxon>
        <taxon>Actinopterygii</taxon>
        <taxon>Neopterygii</taxon>
        <taxon>Teleostei</taxon>
        <taxon>Anguilliformes</taxon>
        <taxon>Synaphobranchidae</taxon>
        <taxon>Synaphobranchus</taxon>
    </lineage>
</organism>
<accession>A0A9Q1IJ45</accession>
<evidence type="ECO:0000313" key="2">
    <source>
        <dbReference type="EMBL" id="KAJ8341717.1"/>
    </source>
</evidence>
<dbReference type="AlphaFoldDB" id="A0A9Q1IJ45"/>
<dbReference type="EMBL" id="JAINUF010000015">
    <property type="protein sequence ID" value="KAJ8341717.1"/>
    <property type="molecule type" value="Genomic_DNA"/>
</dbReference>
<dbReference type="OrthoDB" id="9950695at2759"/>